<feature type="transmembrane region" description="Helical" evidence="6">
    <location>
        <begin position="128"/>
        <end position="150"/>
    </location>
</feature>
<dbReference type="PANTHER" id="PTHR43702">
    <property type="entry name" value="L-FUCOSE-PROTON SYMPORTER"/>
    <property type="match status" value="1"/>
</dbReference>
<reference evidence="8 9" key="1">
    <citation type="submission" date="2024-09" db="EMBL/GenBank/DDBJ databases">
        <authorList>
            <person name="Sun Q."/>
            <person name="Mori K."/>
        </authorList>
    </citation>
    <scope>NUCLEOTIDE SEQUENCE [LARGE SCALE GENOMIC DNA]</scope>
    <source>
        <strain evidence="8 9">CECT 8622</strain>
    </source>
</reference>
<dbReference type="Pfam" id="PF07690">
    <property type="entry name" value="MFS_1"/>
    <property type="match status" value="1"/>
</dbReference>
<feature type="transmembrane region" description="Helical" evidence="6">
    <location>
        <begin position="269"/>
        <end position="287"/>
    </location>
</feature>
<proteinExistence type="predicted"/>
<feature type="transmembrane region" description="Helical" evidence="6">
    <location>
        <begin position="383"/>
        <end position="403"/>
    </location>
</feature>
<gene>
    <name evidence="8" type="ORF">ACFFU9_09070</name>
</gene>
<evidence type="ECO:0000313" key="9">
    <source>
        <dbReference type="Proteomes" id="UP001589585"/>
    </source>
</evidence>
<dbReference type="RefSeq" id="WP_379861101.1">
    <property type="nucleotide sequence ID" value="NZ_JBHMFC010000034.1"/>
</dbReference>
<dbReference type="Proteomes" id="UP001589585">
    <property type="component" value="Unassembled WGS sequence"/>
</dbReference>
<dbReference type="InterPro" id="IPR011701">
    <property type="entry name" value="MFS"/>
</dbReference>
<evidence type="ECO:0000256" key="3">
    <source>
        <dbReference type="ARBA" id="ARBA00022692"/>
    </source>
</evidence>
<dbReference type="InterPro" id="IPR050375">
    <property type="entry name" value="MFS_TsgA-like"/>
</dbReference>
<feature type="domain" description="Major facilitator superfamily (MFS) profile" evidence="7">
    <location>
        <begin position="7"/>
        <end position="408"/>
    </location>
</feature>
<evidence type="ECO:0000256" key="4">
    <source>
        <dbReference type="ARBA" id="ARBA00022989"/>
    </source>
</evidence>
<dbReference type="EMBL" id="JBHMFC010000034">
    <property type="protein sequence ID" value="MFB9056891.1"/>
    <property type="molecule type" value="Genomic_DNA"/>
</dbReference>
<comment type="subcellular location">
    <subcellularLocation>
        <location evidence="1">Cell inner membrane</location>
        <topology evidence="1">Multi-pass membrane protein</topology>
    </subcellularLocation>
</comment>
<dbReference type="Gene3D" id="1.20.1250.20">
    <property type="entry name" value="MFS general substrate transporter like domains"/>
    <property type="match status" value="2"/>
</dbReference>
<name>A0ABV5FBQ8_9FLAO</name>
<evidence type="ECO:0000256" key="2">
    <source>
        <dbReference type="ARBA" id="ARBA00022475"/>
    </source>
</evidence>
<accession>A0ABV5FBQ8</accession>
<keyword evidence="5 6" id="KW-0472">Membrane</keyword>
<evidence type="ECO:0000313" key="8">
    <source>
        <dbReference type="EMBL" id="MFB9056891.1"/>
    </source>
</evidence>
<feature type="transmembrane region" description="Helical" evidence="6">
    <location>
        <begin position="42"/>
        <end position="61"/>
    </location>
</feature>
<protein>
    <submittedName>
        <fullName evidence="8">MFS transporter</fullName>
    </submittedName>
</protein>
<keyword evidence="2" id="KW-1003">Cell membrane</keyword>
<evidence type="ECO:0000256" key="1">
    <source>
        <dbReference type="ARBA" id="ARBA00004429"/>
    </source>
</evidence>
<keyword evidence="9" id="KW-1185">Reference proteome</keyword>
<keyword evidence="3 6" id="KW-0812">Transmembrane</keyword>
<keyword evidence="4 6" id="KW-1133">Transmembrane helix</keyword>
<organism evidence="8 9">
    <name type="scientific">Mariniflexile ostreae</name>
    <dbReference type="NCBI Taxonomy" id="1520892"/>
    <lineage>
        <taxon>Bacteria</taxon>
        <taxon>Pseudomonadati</taxon>
        <taxon>Bacteroidota</taxon>
        <taxon>Flavobacteriia</taxon>
        <taxon>Flavobacteriales</taxon>
        <taxon>Flavobacteriaceae</taxon>
        <taxon>Mariniflexile</taxon>
    </lineage>
</organism>
<evidence type="ECO:0000256" key="5">
    <source>
        <dbReference type="ARBA" id="ARBA00023136"/>
    </source>
</evidence>
<feature type="transmembrane region" description="Helical" evidence="6">
    <location>
        <begin position="294"/>
        <end position="312"/>
    </location>
</feature>
<feature type="transmembrane region" description="Helical" evidence="6">
    <location>
        <begin position="73"/>
        <end position="91"/>
    </location>
</feature>
<dbReference type="InterPro" id="IPR020846">
    <property type="entry name" value="MFS_dom"/>
</dbReference>
<dbReference type="SUPFAM" id="SSF103473">
    <property type="entry name" value="MFS general substrate transporter"/>
    <property type="match status" value="1"/>
</dbReference>
<dbReference type="PANTHER" id="PTHR43702:SF12">
    <property type="entry name" value="N-ACETYL GLUCOSAMINE TRANSPORTER NAGP"/>
    <property type="match status" value="1"/>
</dbReference>
<feature type="transmembrane region" description="Helical" evidence="6">
    <location>
        <begin position="227"/>
        <end position="249"/>
    </location>
</feature>
<evidence type="ECO:0000256" key="6">
    <source>
        <dbReference type="SAM" id="Phobius"/>
    </source>
</evidence>
<feature type="transmembrane region" description="Helical" evidence="6">
    <location>
        <begin position="181"/>
        <end position="202"/>
    </location>
</feature>
<feature type="transmembrane region" description="Helical" evidence="6">
    <location>
        <begin position="351"/>
        <end position="371"/>
    </location>
</feature>
<dbReference type="PROSITE" id="PS50850">
    <property type="entry name" value="MFS"/>
    <property type="match status" value="1"/>
</dbReference>
<feature type="transmembrane region" description="Helical" evidence="6">
    <location>
        <begin position="97"/>
        <end position="116"/>
    </location>
</feature>
<feature type="transmembrane region" description="Helical" evidence="6">
    <location>
        <begin position="318"/>
        <end position="339"/>
    </location>
</feature>
<sequence length="431" mass="47298">MKGRFLIVGLVLLVFFVISFLTNILGALNPGIKETFHLEFSSLGFMTMAFFSAYGVMSIPSGILVEKYKEKKVMLLGFTLATLGAFSFALFPSFIVFLVSLFMIGTGMAMLQVAINPLLREAGGEENFAFYSVLAQLFFGAAGVAGPYLFSYLVENIGKPNPGPMVELLASLVPTDMTWVAIYWIFAVIAFLMVILIVTIQFPDVKRKEDEKSGDWTTVKMLFKNKIVVSFFIGIFCYVGFEQGVSFWISQFLETYHGVNPDLAGAEAVGNFWGLLTLGCFFGLILLKFFDSKMILLTFSSLAFLSLTLGLFGSKTVALIAFPMVGFFASVMWSIIFSLALNSLKSHHGSFAGILCTGIVGGAIAPFIVGGLSDVFGLKFGMFFNYITLAYIFSVGIWANPLIKNKTMGSSNKKINKPDRLVDIVETEIIN</sequence>
<comment type="caution">
    <text evidence="8">The sequence shown here is derived from an EMBL/GenBank/DDBJ whole genome shotgun (WGS) entry which is preliminary data.</text>
</comment>
<evidence type="ECO:0000259" key="7">
    <source>
        <dbReference type="PROSITE" id="PS50850"/>
    </source>
</evidence>
<dbReference type="InterPro" id="IPR036259">
    <property type="entry name" value="MFS_trans_sf"/>
</dbReference>